<dbReference type="Proteomes" id="UP000481153">
    <property type="component" value="Unassembled WGS sequence"/>
</dbReference>
<keyword evidence="3" id="KW-1185">Reference proteome</keyword>
<dbReference type="EMBL" id="VJMJ01000084">
    <property type="protein sequence ID" value="KAF0737304.1"/>
    <property type="molecule type" value="Genomic_DNA"/>
</dbReference>
<comment type="caution">
    <text evidence="2">The sequence shown here is derived from an EMBL/GenBank/DDBJ whole genome shotgun (WGS) entry which is preliminary data.</text>
</comment>
<name>A0A6G0XBB5_9STRA</name>
<gene>
    <name evidence="2" type="ORF">Ae201684_006475</name>
</gene>
<proteinExistence type="predicted"/>
<evidence type="ECO:0000256" key="1">
    <source>
        <dbReference type="SAM" id="MobiDB-lite"/>
    </source>
</evidence>
<organism evidence="2 3">
    <name type="scientific">Aphanomyces euteiches</name>
    <dbReference type="NCBI Taxonomy" id="100861"/>
    <lineage>
        <taxon>Eukaryota</taxon>
        <taxon>Sar</taxon>
        <taxon>Stramenopiles</taxon>
        <taxon>Oomycota</taxon>
        <taxon>Saprolegniomycetes</taxon>
        <taxon>Saprolegniales</taxon>
        <taxon>Verrucalvaceae</taxon>
        <taxon>Aphanomyces</taxon>
    </lineage>
</organism>
<reference evidence="2 3" key="1">
    <citation type="submission" date="2019-07" db="EMBL/GenBank/DDBJ databases">
        <title>Genomics analysis of Aphanomyces spp. identifies a new class of oomycete effector associated with host adaptation.</title>
        <authorList>
            <person name="Gaulin E."/>
        </authorList>
    </citation>
    <scope>NUCLEOTIDE SEQUENCE [LARGE SCALE GENOMIC DNA]</scope>
    <source>
        <strain evidence="2 3">ATCC 201684</strain>
    </source>
</reference>
<evidence type="ECO:0000313" key="2">
    <source>
        <dbReference type="EMBL" id="KAF0737304.1"/>
    </source>
</evidence>
<dbReference type="AlphaFoldDB" id="A0A6G0XBB5"/>
<accession>A0A6G0XBB5</accession>
<evidence type="ECO:0000313" key="3">
    <source>
        <dbReference type="Proteomes" id="UP000481153"/>
    </source>
</evidence>
<dbReference type="VEuPathDB" id="FungiDB:AeMF1_010603"/>
<feature type="region of interest" description="Disordered" evidence="1">
    <location>
        <begin position="59"/>
        <end position="83"/>
    </location>
</feature>
<sequence length="145" mass="16017">MSFLFFFRICNAKIKSQLGGGWIVSTKNTTFGFARSVAAVSRRCPETAPFPFVISTMMKKMNNQSNPRKRERGLSMSAKRTESECTMASSGYAVKQQRAPLTLTSSKPAGGAQYLLAKGPDGTRGFYSRSKKLNAKAHEFVPSFR</sequence>
<protein>
    <submittedName>
        <fullName evidence="2">Uncharacterized protein</fullName>
    </submittedName>
</protein>